<reference evidence="5 6" key="1">
    <citation type="submission" date="2018-08" db="EMBL/GenBank/DDBJ databases">
        <authorList>
            <person name="Khan S.A."/>
        </authorList>
    </citation>
    <scope>NUCLEOTIDE SEQUENCE [LARGE SCALE GENOMIC DNA]</scope>
    <source>
        <strain evidence="5 6">GTF-13</strain>
    </source>
</reference>
<dbReference type="PANTHER" id="PTHR30154:SF34">
    <property type="entry name" value="TRANSCRIPTIONAL REGULATOR AZLB"/>
    <property type="match status" value="1"/>
</dbReference>
<dbReference type="Pfam" id="PF13412">
    <property type="entry name" value="HTH_24"/>
    <property type="match status" value="1"/>
</dbReference>
<keyword evidence="2" id="KW-0238">DNA-binding</keyword>
<keyword evidence="3" id="KW-0804">Transcription</keyword>
<proteinExistence type="predicted"/>
<dbReference type="Proteomes" id="UP000280792">
    <property type="component" value="Unassembled WGS sequence"/>
</dbReference>
<feature type="domain" description="HTH asnC-type" evidence="4">
    <location>
        <begin position="9"/>
        <end position="70"/>
    </location>
</feature>
<evidence type="ECO:0000256" key="1">
    <source>
        <dbReference type="ARBA" id="ARBA00023015"/>
    </source>
</evidence>
<dbReference type="RefSeq" id="WP_125014702.1">
    <property type="nucleotide sequence ID" value="NZ_QWEZ01000001.1"/>
</dbReference>
<dbReference type="PANTHER" id="PTHR30154">
    <property type="entry name" value="LEUCINE-RESPONSIVE REGULATORY PROTEIN"/>
    <property type="match status" value="1"/>
</dbReference>
<dbReference type="InterPro" id="IPR011008">
    <property type="entry name" value="Dimeric_a/b-barrel"/>
</dbReference>
<dbReference type="AlphaFoldDB" id="A0A3P3VNJ7"/>
<protein>
    <submittedName>
        <fullName evidence="5">Lrp/AsnC family transcriptional regulator</fullName>
    </submittedName>
</protein>
<evidence type="ECO:0000313" key="5">
    <source>
        <dbReference type="EMBL" id="RRJ84275.1"/>
    </source>
</evidence>
<dbReference type="SMART" id="SM00344">
    <property type="entry name" value="HTH_ASNC"/>
    <property type="match status" value="1"/>
</dbReference>
<dbReference type="GO" id="GO:0043565">
    <property type="term" value="F:sequence-specific DNA binding"/>
    <property type="evidence" value="ECO:0007669"/>
    <property type="project" value="InterPro"/>
</dbReference>
<dbReference type="InterPro" id="IPR000485">
    <property type="entry name" value="AsnC-type_HTH_dom"/>
</dbReference>
<dbReference type="GO" id="GO:0043200">
    <property type="term" value="P:response to amino acid"/>
    <property type="evidence" value="ECO:0007669"/>
    <property type="project" value="TreeGrafter"/>
</dbReference>
<dbReference type="Gene3D" id="3.30.70.920">
    <property type="match status" value="1"/>
</dbReference>
<dbReference type="InterPro" id="IPR036388">
    <property type="entry name" value="WH-like_DNA-bd_sf"/>
</dbReference>
<dbReference type="SUPFAM" id="SSF54909">
    <property type="entry name" value="Dimeric alpha+beta barrel"/>
    <property type="match status" value="1"/>
</dbReference>
<dbReference type="Pfam" id="PF01037">
    <property type="entry name" value="AsnC_trans_reg"/>
    <property type="match status" value="1"/>
</dbReference>
<dbReference type="Gene3D" id="1.10.10.10">
    <property type="entry name" value="Winged helix-like DNA-binding domain superfamily/Winged helix DNA-binding domain"/>
    <property type="match status" value="1"/>
</dbReference>
<evidence type="ECO:0000256" key="3">
    <source>
        <dbReference type="ARBA" id="ARBA00023163"/>
    </source>
</evidence>
<dbReference type="GO" id="GO:0005829">
    <property type="term" value="C:cytosol"/>
    <property type="evidence" value="ECO:0007669"/>
    <property type="project" value="TreeGrafter"/>
</dbReference>
<keyword evidence="1" id="KW-0805">Transcription regulation</keyword>
<comment type="caution">
    <text evidence="5">The sequence shown here is derived from an EMBL/GenBank/DDBJ whole genome shotgun (WGS) entry which is preliminary data.</text>
</comment>
<evidence type="ECO:0000313" key="6">
    <source>
        <dbReference type="Proteomes" id="UP000280792"/>
    </source>
</evidence>
<evidence type="ECO:0000256" key="2">
    <source>
        <dbReference type="ARBA" id="ARBA00023125"/>
    </source>
</evidence>
<sequence>MTNFLSEELDRTDTHLLTLLQKEGRISNARAAQQLNLSEAACWRRWKRLEERGYIDHYSARVERKRLGYGVTAFVQVRFGSHGLAAAEGFEQAMKTHPQVISCHNVTGNEDYIVQVVARDLDQYAEFTTLLRGLEGVNSIQSSISLREIKRDTVLPPQRQSSAR</sequence>
<dbReference type="SUPFAM" id="SSF46785">
    <property type="entry name" value="Winged helix' DNA-binding domain"/>
    <property type="match status" value="1"/>
</dbReference>
<dbReference type="InterPro" id="IPR019887">
    <property type="entry name" value="Tscrpt_reg_AsnC/Lrp_C"/>
</dbReference>
<reference evidence="5 6" key="2">
    <citation type="submission" date="2018-12" db="EMBL/GenBank/DDBJ databases">
        <title>Simiduia agarivorans gen. nov., sp. nov., a marine, agarolytic bacterium isolated from shallow coastal water from Keelung, Taiwan.</title>
        <authorList>
            <person name="Shieh W.Y."/>
        </authorList>
    </citation>
    <scope>NUCLEOTIDE SEQUENCE [LARGE SCALE GENOMIC DNA]</scope>
    <source>
        <strain evidence="5 6">GTF-13</strain>
    </source>
</reference>
<dbReference type="PRINTS" id="PR00033">
    <property type="entry name" value="HTHASNC"/>
</dbReference>
<keyword evidence="6" id="KW-1185">Reference proteome</keyword>
<name>A0A3P3VNJ7_9GAMM</name>
<dbReference type="InterPro" id="IPR036390">
    <property type="entry name" value="WH_DNA-bd_sf"/>
</dbReference>
<dbReference type="PROSITE" id="PS50956">
    <property type="entry name" value="HTH_ASNC_2"/>
    <property type="match status" value="1"/>
</dbReference>
<accession>A0A3P3VNJ7</accession>
<gene>
    <name evidence="5" type="ORF">D0544_03980</name>
</gene>
<organism evidence="5 6">
    <name type="scientific">Aestuariirhabdus litorea</name>
    <dbReference type="NCBI Taxonomy" id="2528527"/>
    <lineage>
        <taxon>Bacteria</taxon>
        <taxon>Pseudomonadati</taxon>
        <taxon>Pseudomonadota</taxon>
        <taxon>Gammaproteobacteria</taxon>
        <taxon>Oceanospirillales</taxon>
        <taxon>Aestuariirhabdaceae</taxon>
        <taxon>Aestuariirhabdus</taxon>
    </lineage>
</organism>
<evidence type="ECO:0000259" key="4">
    <source>
        <dbReference type="PROSITE" id="PS50956"/>
    </source>
</evidence>
<dbReference type="InterPro" id="IPR019888">
    <property type="entry name" value="Tscrpt_reg_AsnC-like"/>
</dbReference>
<dbReference type="EMBL" id="QWEZ01000001">
    <property type="protein sequence ID" value="RRJ84275.1"/>
    <property type="molecule type" value="Genomic_DNA"/>
</dbReference>